<evidence type="ECO:0000256" key="1">
    <source>
        <dbReference type="ARBA" id="ARBA00004173"/>
    </source>
</evidence>
<dbReference type="Pfam" id="PF10236">
    <property type="entry name" value="DAP3"/>
    <property type="match status" value="1"/>
</dbReference>
<keyword evidence="4" id="KW-0689">Ribosomal protein</keyword>
<dbReference type="Proteomes" id="UP001491310">
    <property type="component" value="Unassembled WGS sequence"/>
</dbReference>
<dbReference type="PANTHER" id="PTHR12810">
    <property type="entry name" value="MITOCHONDRIAL 28S RIBOSOMAL PROTEIN S29"/>
    <property type="match status" value="1"/>
</dbReference>
<keyword evidence="3" id="KW-0809">Transit peptide</keyword>
<dbReference type="EMBL" id="JALJOT010000014">
    <property type="protein sequence ID" value="KAK9903455.1"/>
    <property type="molecule type" value="Genomic_DNA"/>
</dbReference>
<comment type="subcellular location">
    <subcellularLocation>
        <location evidence="1">Mitochondrion</location>
    </subcellularLocation>
</comment>
<evidence type="ECO:0000256" key="7">
    <source>
        <dbReference type="ARBA" id="ARBA00035140"/>
    </source>
</evidence>
<evidence type="ECO:0000256" key="4">
    <source>
        <dbReference type="ARBA" id="ARBA00022980"/>
    </source>
</evidence>
<dbReference type="PANTHER" id="PTHR12810:SF0">
    <property type="entry name" value="SMALL RIBOSOMAL SUBUNIT PROTEIN MS29"/>
    <property type="match status" value="1"/>
</dbReference>
<organism evidence="8 9">
    <name type="scientific">Coccomyxa subellipsoidea</name>
    <dbReference type="NCBI Taxonomy" id="248742"/>
    <lineage>
        <taxon>Eukaryota</taxon>
        <taxon>Viridiplantae</taxon>
        <taxon>Chlorophyta</taxon>
        <taxon>core chlorophytes</taxon>
        <taxon>Trebouxiophyceae</taxon>
        <taxon>Trebouxiophyceae incertae sedis</taxon>
        <taxon>Coccomyxaceae</taxon>
        <taxon>Coccomyxa</taxon>
    </lineage>
</organism>
<keyword evidence="6" id="KW-0687">Ribonucleoprotein</keyword>
<protein>
    <recommendedName>
        <fullName evidence="7">Small ribosomal subunit protein mS29</fullName>
    </recommendedName>
</protein>
<accession>A0ABR2YEB7</accession>
<evidence type="ECO:0000256" key="6">
    <source>
        <dbReference type="ARBA" id="ARBA00023274"/>
    </source>
</evidence>
<comment type="similarity">
    <text evidence="2">Belongs to the mitochondrion-specific ribosomal protein mS29 family.</text>
</comment>
<proteinExistence type="inferred from homology"/>
<evidence type="ECO:0000256" key="5">
    <source>
        <dbReference type="ARBA" id="ARBA00023128"/>
    </source>
</evidence>
<keyword evidence="9" id="KW-1185">Reference proteome</keyword>
<comment type="caution">
    <text evidence="8">The sequence shown here is derived from an EMBL/GenBank/DDBJ whole genome shotgun (WGS) entry which is preliminary data.</text>
</comment>
<evidence type="ECO:0000256" key="3">
    <source>
        <dbReference type="ARBA" id="ARBA00022946"/>
    </source>
</evidence>
<evidence type="ECO:0000313" key="8">
    <source>
        <dbReference type="EMBL" id="KAK9903455.1"/>
    </source>
</evidence>
<name>A0ABR2YEB7_9CHLO</name>
<dbReference type="InterPro" id="IPR019368">
    <property type="entry name" value="Ribosomal_mS29"/>
</dbReference>
<reference evidence="8 9" key="1">
    <citation type="journal article" date="2024" name="Nat. Commun.">
        <title>Phylogenomics reveals the evolutionary origins of lichenization in chlorophyte algae.</title>
        <authorList>
            <person name="Puginier C."/>
            <person name="Libourel C."/>
            <person name="Otte J."/>
            <person name="Skaloud P."/>
            <person name="Haon M."/>
            <person name="Grisel S."/>
            <person name="Petersen M."/>
            <person name="Berrin J.G."/>
            <person name="Delaux P.M."/>
            <person name="Dal Grande F."/>
            <person name="Keller J."/>
        </authorList>
    </citation>
    <scope>NUCLEOTIDE SEQUENCE [LARGE SCALE GENOMIC DNA]</scope>
    <source>
        <strain evidence="8 9">SAG 216-7</strain>
    </source>
</reference>
<gene>
    <name evidence="8" type="ORF">WJX75_006121</name>
</gene>
<evidence type="ECO:0000256" key="2">
    <source>
        <dbReference type="ARBA" id="ARBA00009863"/>
    </source>
</evidence>
<keyword evidence="5" id="KW-0496">Mitochondrion</keyword>
<evidence type="ECO:0000313" key="9">
    <source>
        <dbReference type="Proteomes" id="UP001491310"/>
    </source>
</evidence>
<sequence>MLPKSGCTGLQDEYEASGHNFVMYRPIIHFMKQWFVEEPKVSHWLLDGMPSSGKSVAVAALVHWARLSGWVAVYLPNAEVLTAGGTFAYNKDAEVWDTPESAKYILHNLLAAHRDALQGMRSVDGSCSVAELAEAGLEATGAAAPVTAVLDAIDALKAQKEVPVMLAVDRYNALYAPSEYGQTVGEHNRRMLGAEELRLARGLRVMEHTAPLKGVSIAAMARHDRIHRNTPIPLHPWVSPTEVYRFSPEEWANLLLYYDAVGHFSQDEIELIKSYILTQGNPKELRVMGEALSFIPSTAMYKDRR</sequence>